<proteinExistence type="predicted"/>
<sequence length="71" mass="8501">MYSDSFVSDRLDRFKKTFDIQLEIDSVKSESYKSFLEKWQIESWPEGRARSLGEAIKKERIANLEKLKERI</sequence>
<name>A0A0E2DCM0_LEPIR</name>
<protein>
    <submittedName>
        <fullName evidence="1">Uncharacterized protein</fullName>
    </submittedName>
</protein>
<evidence type="ECO:0000313" key="2">
    <source>
        <dbReference type="Proteomes" id="UP000001340"/>
    </source>
</evidence>
<dbReference type="EMBL" id="AHNR02000004">
    <property type="protein sequence ID" value="EKR57211.1"/>
    <property type="molecule type" value="Genomic_DNA"/>
</dbReference>
<accession>A0A0E2DCM0</accession>
<evidence type="ECO:0000313" key="1">
    <source>
        <dbReference type="EMBL" id="EKR57211.1"/>
    </source>
</evidence>
<organism evidence="1 2">
    <name type="scientific">Leptospira interrogans str. UI 12758</name>
    <dbReference type="NCBI Taxonomy" id="1049938"/>
    <lineage>
        <taxon>Bacteria</taxon>
        <taxon>Pseudomonadati</taxon>
        <taxon>Spirochaetota</taxon>
        <taxon>Spirochaetia</taxon>
        <taxon>Leptospirales</taxon>
        <taxon>Leptospiraceae</taxon>
        <taxon>Leptospira</taxon>
    </lineage>
</organism>
<gene>
    <name evidence="1" type="ORF">LEP1GSC105_0189</name>
</gene>
<dbReference type="AlphaFoldDB" id="A0A0E2DCM0"/>
<dbReference type="Proteomes" id="UP000001340">
    <property type="component" value="Unassembled WGS sequence"/>
</dbReference>
<reference evidence="1 2" key="1">
    <citation type="submission" date="2012-10" db="EMBL/GenBank/DDBJ databases">
        <authorList>
            <person name="Harkins D.M."/>
            <person name="Durkin A.S."/>
            <person name="Brinkac L.M."/>
            <person name="Haft D.H."/>
            <person name="Selengut J.D."/>
            <person name="Sanka R."/>
            <person name="DePew J."/>
            <person name="Purushe J."/>
            <person name="Chanthongthip A."/>
            <person name="Lattana O."/>
            <person name="Phetsouvanh R."/>
            <person name="Newton P.N."/>
            <person name="Vinetz J.M."/>
            <person name="Sutton G.G."/>
            <person name="Nierman W.C."/>
            <person name="Fouts D.E."/>
        </authorList>
    </citation>
    <scope>NUCLEOTIDE SEQUENCE [LARGE SCALE GENOMIC DNA]</scope>
    <source>
        <strain evidence="1 2">UI 12758</strain>
    </source>
</reference>
<comment type="caution">
    <text evidence="1">The sequence shown here is derived from an EMBL/GenBank/DDBJ whole genome shotgun (WGS) entry which is preliminary data.</text>
</comment>